<reference evidence="1" key="1">
    <citation type="journal article" date="2021" name="Nat. Commun.">
        <title>Genetic determinants of endophytism in the Arabidopsis root mycobiome.</title>
        <authorList>
            <person name="Mesny F."/>
            <person name="Miyauchi S."/>
            <person name="Thiergart T."/>
            <person name="Pickel B."/>
            <person name="Atanasova L."/>
            <person name="Karlsson M."/>
            <person name="Huettel B."/>
            <person name="Barry K.W."/>
            <person name="Haridas S."/>
            <person name="Chen C."/>
            <person name="Bauer D."/>
            <person name="Andreopoulos W."/>
            <person name="Pangilinan J."/>
            <person name="LaButti K."/>
            <person name="Riley R."/>
            <person name="Lipzen A."/>
            <person name="Clum A."/>
            <person name="Drula E."/>
            <person name="Henrissat B."/>
            <person name="Kohler A."/>
            <person name="Grigoriev I.V."/>
            <person name="Martin F.M."/>
            <person name="Hacquard S."/>
        </authorList>
    </citation>
    <scope>NUCLEOTIDE SEQUENCE</scope>
    <source>
        <strain evidence="1">FSSC 5 MPI-SDFR-AT-0091</strain>
    </source>
</reference>
<dbReference type="AlphaFoldDB" id="A0A9P9KQ24"/>
<sequence>MELTSFTSWLVPGIMAQAGAAPGLNRASLINHLRAGVLGGNRLLSVVAWRPLSMLQNPARLTHPLCKLIGETFQGDCLWNTRGRRFSHFSSNLAAPTVLEQIDIPPTCLLGWSMNHEVFLLSTCWIRRRSTMQRSWRFCLMAKDLASVSGCTGSFHDLCAS</sequence>
<dbReference type="Proteomes" id="UP000736672">
    <property type="component" value="Unassembled WGS sequence"/>
</dbReference>
<accession>A0A9P9KQ24</accession>
<keyword evidence="2" id="KW-1185">Reference proteome</keyword>
<name>A0A9P9KQ24_FUSSL</name>
<protein>
    <submittedName>
        <fullName evidence="1">Uncharacterized protein</fullName>
    </submittedName>
</protein>
<proteinExistence type="predicted"/>
<dbReference type="EMBL" id="JAGTJS010000006">
    <property type="protein sequence ID" value="KAH7266413.1"/>
    <property type="molecule type" value="Genomic_DNA"/>
</dbReference>
<gene>
    <name evidence="1" type="ORF">B0J15DRAFT_246702</name>
</gene>
<evidence type="ECO:0000313" key="1">
    <source>
        <dbReference type="EMBL" id="KAH7266413.1"/>
    </source>
</evidence>
<evidence type="ECO:0000313" key="2">
    <source>
        <dbReference type="Proteomes" id="UP000736672"/>
    </source>
</evidence>
<comment type="caution">
    <text evidence="1">The sequence shown here is derived from an EMBL/GenBank/DDBJ whole genome shotgun (WGS) entry which is preliminary data.</text>
</comment>
<organism evidence="1 2">
    <name type="scientific">Fusarium solani</name>
    <name type="common">Filamentous fungus</name>
    <dbReference type="NCBI Taxonomy" id="169388"/>
    <lineage>
        <taxon>Eukaryota</taxon>
        <taxon>Fungi</taxon>
        <taxon>Dikarya</taxon>
        <taxon>Ascomycota</taxon>
        <taxon>Pezizomycotina</taxon>
        <taxon>Sordariomycetes</taxon>
        <taxon>Hypocreomycetidae</taxon>
        <taxon>Hypocreales</taxon>
        <taxon>Nectriaceae</taxon>
        <taxon>Fusarium</taxon>
        <taxon>Fusarium solani species complex</taxon>
    </lineage>
</organism>